<dbReference type="Proteomes" id="UP000503349">
    <property type="component" value="Chromosome 15"/>
</dbReference>
<sequence length="66" mass="7540">MLWSNQIMELIPRAYGITPPPLKPRVLYSVLLRCPDSLSPPLFTCYVAIETPSLFRLAYRPIGHPE</sequence>
<reference evidence="1 2" key="1">
    <citation type="submission" date="2019-02" db="EMBL/GenBank/DDBJ databases">
        <title>Opniocepnalus argus genome.</title>
        <authorList>
            <person name="Zhou C."/>
            <person name="Xiao S."/>
        </authorList>
    </citation>
    <scope>NUCLEOTIDE SEQUENCE [LARGE SCALE GENOMIC DNA]</scope>
    <source>
        <strain evidence="1">OARG1902GOOAL</strain>
        <tissue evidence="1">Muscle</tissue>
    </source>
</reference>
<gene>
    <name evidence="1" type="ORF">EXN66_Car015965</name>
</gene>
<proteinExistence type="predicted"/>
<dbReference type="EMBL" id="CM015726">
    <property type="protein sequence ID" value="KAF3700278.1"/>
    <property type="molecule type" value="Genomic_DNA"/>
</dbReference>
<accession>A0A6G1QDE5</accession>
<protein>
    <submittedName>
        <fullName evidence="1">Uncharacterized protein</fullName>
    </submittedName>
</protein>
<keyword evidence="2" id="KW-1185">Reference proteome</keyword>
<reference evidence="2" key="2">
    <citation type="submission" date="2019-02" db="EMBL/GenBank/DDBJ databases">
        <title>Opniocepnalus argus Var Kimnra genome.</title>
        <authorList>
            <person name="Zhou C."/>
            <person name="Xiao S."/>
        </authorList>
    </citation>
    <scope>NUCLEOTIDE SEQUENCE [LARGE SCALE GENOMIC DNA]</scope>
</reference>
<dbReference type="AlphaFoldDB" id="A0A6G1QDE5"/>
<evidence type="ECO:0000313" key="1">
    <source>
        <dbReference type="EMBL" id="KAF3700278.1"/>
    </source>
</evidence>
<evidence type="ECO:0000313" key="2">
    <source>
        <dbReference type="Proteomes" id="UP000503349"/>
    </source>
</evidence>
<name>A0A6G1QDE5_CHAAH</name>
<organism evidence="1 2">
    <name type="scientific">Channa argus</name>
    <name type="common">Northern snakehead</name>
    <name type="synonym">Ophicephalus argus</name>
    <dbReference type="NCBI Taxonomy" id="215402"/>
    <lineage>
        <taxon>Eukaryota</taxon>
        <taxon>Metazoa</taxon>
        <taxon>Chordata</taxon>
        <taxon>Craniata</taxon>
        <taxon>Vertebrata</taxon>
        <taxon>Euteleostomi</taxon>
        <taxon>Actinopterygii</taxon>
        <taxon>Neopterygii</taxon>
        <taxon>Teleostei</taxon>
        <taxon>Neoteleostei</taxon>
        <taxon>Acanthomorphata</taxon>
        <taxon>Anabantaria</taxon>
        <taxon>Anabantiformes</taxon>
        <taxon>Channoidei</taxon>
        <taxon>Channidae</taxon>
        <taxon>Channa</taxon>
    </lineage>
</organism>